<evidence type="ECO:0000256" key="2">
    <source>
        <dbReference type="SAM" id="SignalP"/>
    </source>
</evidence>
<proteinExistence type="inferred from homology"/>
<dbReference type="EMBL" id="CP001998">
    <property type="protein sequence ID" value="ADE53467.1"/>
    <property type="molecule type" value="Genomic_DNA"/>
</dbReference>
<evidence type="ECO:0000256" key="1">
    <source>
        <dbReference type="ARBA" id="ARBA00006865"/>
    </source>
</evidence>
<comment type="similarity">
    <text evidence="1">Belongs to the glycosyl hydrolase 16 family.</text>
</comment>
<dbReference type="OrthoDB" id="9809583at2"/>
<dbReference type="HOGENOM" id="CLU_709236_0_0_0"/>
<dbReference type="InterPro" id="IPR048238">
    <property type="entry name" value="K-carrageenase"/>
</dbReference>
<evidence type="ECO:0000259" key="3">
    <source>
        <dbReference type="PROSITE" id="PS51762"/>
    </source>
</evidence>
<evidence type="ECO:0000313" key="5">
    <source>
        <dbReference type="Proteomes" id="UP000000925"/>
    </source>
</evidence>
<dbReference type="AlphaFoldDB" id="D5EN32"/>
<dbReference type="RefSeq" id="WP_013042192.1">
    <property type="nucleotide sequence ID" value="NC_014008.1"/>
</dbReference>
<dbReference type="eggNOG" id="COG2273">
    <property type="taxonomic scope" value="Bacteria"/>
</dbReference>
<dbReference type="PROSITE" id="PS51762">
    <property type="entry name" value="GH16_2"/>
    <property type="match status" value="1"/>
</dbReference>
<dbReference type="Proteomes" id="UP000000925">
    <property type="component" value="Chromosome"/>
</dbReference>
<dbReference type="SUPFAM" id="SSF49899">
    <property type="entry name" value="Concanavalin A-like lectins/glucanases"/>
    <property type="match status" value="1"/>
</dbReference>
<dbReference type="Pfam" id="PF00722">
    <property type="entry name" value="Glyco_hydro_16"/>
    <property type="match status" value="1"/>
</dbReference>
<keyword evidence="2" id="KW-0732">Signal</keyword>
<keyword evidence="4" id="KW-0326">Glycosidase</keyword>
<dbReference type="STRING" id="583355.Caka_0442"/>
<feature type="chain" id="PRO_5003070829" evidence="2">
    <location>
        <begin position="28"/>
        <end position="389"/>
    </location>
</feature>
<dbReference type="NCBIfam" id="NF041449">
    <property type="entry name" value="K_carrageenase"/>
    <property type="match status" value="1"/>
</dbReference>
<dbReference type="PANTHER" id="PTHR10963">
    <property type="entry name" value="GLYCOSYL HYDROLASE-RELATED"/>
    <property type="match status" value="1"/>
</dbReference>
<reference evidence="4 5" key="1">
    <citation type="journal article" date="2010" name="Stand. Genomic Sci.">
        <title>Complete genome sequence of Coraliomargarita akajimensis type strain (04OKA010-24).</title>
        <authorList>
            <person name="Mavromatis K."/>
            <person name="Abt B."/>
            <person name="Brambilla E."/>
            <person name="Lapidus A."/>
            <person name="Copeland A."/>
            <person name="Deshpande S."/>
            <person name="Nolan M."/>
            <person name="Lucas S."/>
            <person name="Tice H."/>
            <person name="Cheng J.F."/>
            <person name="Han C."/>
            <person name="Detter J.C."/>
            <person name="Woyke T."/>
            <person name="Goodwin L."/>
            <person name="Pitluck S."/>
            <person name="Held B."/>
            <person name="Brettin T."/>
            <person name="Tapia R."/>
            <person name="Ivanova N."/>
            <person name="Mikhailova N."/>
            <person name="Pati A."/>
            <person name="Liolios K."/>
            <person name="Chen A."/>
            <person name="Palaniappan K."/>
            <person name="Land M."/>
            <person name="Hauser L."/>
            <person name="Chang Y.J."/>
            <person name="Jeffries C.D."/>
            <person name="Rohde M."/>
            <person name="Goker M."/>
            <person name="Bristow J."/>
            <person name="Eisen J.A."/>
            <person name="Markowitz V."/>
            <person name="Hugenholtz P."/>
            <person name="Klenk H.P."/>
            <person name="Kyrpides N.C."/>
        </authorList>
    </citation>
    <scope>NUCLEOTIDE SEQUENCE [LARGE SCALE GENOMIC DNA]</scope>
    <source>
        <strain evidence="5">DSM 45221 / IAM 15411 / JCM 23193 / KCTC 12865</strain>
    </source>
</reference>
<organism evidence="4 5">
    <name type="scientific">Coraliomargarita akajimensis (strain DSM 45221 / IAM 15411 / JCM 23193 / KCTC 12865 / 04OKA010-24)</name>
    <dbReference type="NCBI Taxonomy" id="583355"/>
    <lineage>
        <taxon>Bacteria</taxon>
        <taxon>Pseudomonadati</taxon>
        <taxon>Verrucomicrobiota</taxon>
        <taxon>Opitutia</taxon>
        <taxon>Puniceicoccales</taxon>
        <taxon>Coraliomargaritaceae</taxon>
        <taxon>Coraliomargarita</taxon>
    </lineage>
</organism>
<name>D5EN32_CORAD</name>
<evidence type="ECO:0000313" key="4">
    <source>
        <dbReference type="EMBL" id="ADE53467.1"/>
    </source>
</evidence>
<feature type="domain" description="GH16" evidence="3">
    <location>
        <begin position="87"/>
        <end position="389"/>
    </location>
</feature>
<dbReference type="EC" id="3.2.1.83" evidence="4"/>
<dbReference type="PANTHER" id="PTHR10963:SF55">
    <property type="entry name" value="GLYCOSIDE HYDROLASE FAMILY 16 PROTEIN"/>
    <property type="match status" value="1"/>
</dbReference>
<protein>
    <submittedName>
        <fullName evidence="4">Kappa-carrageenase</fullName>
        <ecNumber evidence="4">3.2.1.83</ecNumber>
    </submittedName>
</protein>
<dbReference type="GO" id="GO:0033918">
    <property type="term" value="F:kappa-carrageenase activity"/>
    <property type="evidence" value="ECO:0007669"/>
    <property type="project" value="UniProtKB-EC"/>
</dbReference>
<dbReference type="Gene3D" id="2.60.120.200">
    <property type="match status" value="1"/>
</dbReference>
<sequence>MHFLRSTLRGLILCALLLIGSSSLLQAVNFRESDRDKPQYLKDIKNRTVQAQILYVGEHWIYLKRNSTTARRLPLGILSQQSIEHAQAWADRFQSKLSETHQRELLAIAATASPGQPLILDPDPSKQWVLKEDFSDEFSDTEIDEGKWTHRLKPWGERAWRAENVWQENGILSIQAKYEPHTDTKGNEYFYTVGILQTKQKTTYGYFEARIKGCSRFPGLCPAFWLYSNGKDLNPDYPHITYSEIDIVEMLQGGYDVKEKRKTDEHRIDMNLHTREMIDGVETWRRPQHWPEVCANHIDSIWDPRDDFHLYACENTPEKITWYVDGVKVAESPNHNWHLPMTLTLTMELRPPLIKWGGNATRLANPETATPDGFPTHMEVDYVRSWSLQ</sequence>
<dbReference type="InterPro" id="IPR000757">
    <property type="entry name" value="Beta-glucanase-like"/>
</dbReference>
<dbReference type="InterPro" id="IPR050546">
    <property type="entry name" value="Glycosyl_Hydrlase_16"/>
</dbReference>
<keyword evidence="4" id="KW-0378">Hydrolase</keyword>
<dbReference type="KEGG" id="caa:Caka_0442"/>
<accession>D5EN32</accession>
<dbReference type="CAZy" id="GH16">
    <property type="family name" value="Glycoside Hydrolase Family 16"/>
</dbReference>
<dbReference type="GO" id="GO:0005975">
    <property type="term" value="P:carbohydrate metabolic process"/>
    <property type="evidence" value="ECO:0007669"/>
    <property type="project" value="InterPro"/>
</dbReference>
<gene>
    <name evidence="4" type="ordered locus">Caka_0442</name>
</gene>
<feature type="signal peptide" evidence="2">
    <location>
        <begin position="1"/>
        <end position="27"/>
    </location>
</feature>
<keyword evidence="5" id="KW-1185">Reference proteome</keyword>
<dbReference type="InterPro" id="IPR013320">
    <property type="entry name" value="ConA-like_dom_sf"/>
</dbReference>